<dbReference type="EMBL" id="QNVT01000001">
    <property type="protein sequence ID" value="REC64299.1"/>
    <property type="molecule type" value="Genomic_DNA"/>
</dbReference>
<gene>
    <name evidence="2" type="ORF">DRF65_01615</name>
</gene>
<organism evidence="2 3">
    <name type="scientific">Chryseobacterium pennae</name>
    <dbReference type="NCBI Taxonomy" id="2258962"/>
    <lineage>
        <taxon>Bacteria</taxon>
        <taxon>Pseudomonadati</taxon>
        <taxon>Bacteroidota</taxon>
        <taxon>Flavobacteriia</taxon>
        <taxon>Flavobacteriales</taxon>
        <taxon>Weeksellaceae</taxon>
        <taxon>Chryseobacterium group</taxon>
        <taxon>Chryseobacterium</taxon>
    </lineage>
</organism>
<dbReference type="SUPFAM" id="SSF52266">
    <property type="entry name" value="SGNH hydrolase"/>
    <property type="match status" value="1"/>
</dbReference>
<keyword evidence="1" id="KW-0732">Signal</keyword>
<dbReference type="GO" id="GO:0016788">
    <property type="term" value="F:hydrolase activity, acting on ester bonds"/>
    <property type="evidence" value="ECO:0007669"/>
    <property type="project" value="UniProtKB-ARBA"/>
</dbReference>
<reference evidence="3" key="1">
    <citation type="submission" date="2018-06" db="EMBL/GenBank/DDBJ databases">
        <authorList>
            <person name="Lum Nde A."/>
            <person name="Hugo C."/>
        </authorList>
    </citation>
    <scope>NUCLEOTIDE SEQUENCE [LARGE SCALE GENOMIC DNA]</scope>
    <source>
        <strain evidence="3">1_F178</strain>
    </source>
</reference>
<protein>
    <submittedName>
        <fullName evidence="2">G-D-S-L family lipolytic protein</fullName>
    </submittedName>
</protein>
<evidence type="ECO:0000313" key="2">
    <source>
        <dbReference type="EMBL" id="REC64299.1"/>
    </source>
</evidence>
<accession>A0A3D9CEW2</accession>
<dbReference type="Proteomes" id="UP000256686">
    <property type="component" value="Unassembled WGS sequence"/>
</dbReference>
<evidence type="ECO:0000256" key="1">
    <source>
        <dbReference type="SAM" id="SignalP"/>
    </source>
</evidence>
<feature type="signal peptide" evidence="1">
    <location>
        <begin position="1"/>
        <end position="22"/>
    </location>
</feature>
<evidence type="ECO:0000313" key="3">
    <source>
        <dbReference type="Proteomes" id="UP000256686"/>
    </source>
</evidence>
<name>A0A3D9CEW2_9FLAO</name>
<dbReference type="AlphaFoldDB" id="A0A3D9CEW2"/>
<dbReference type="InterPro" id="IPR036514">
    <property type="entry name" value="SGNH_hydro_sf"/>
</dbReference>
<feature type="chain" id="PRO_5017731201" evidence="1">
    <location>
        <begin position="23"/>
        <end position="519"/>
    </location>
</feature>
<dbReference type="RefSeq" id="WP_115968314.1">
    <property type="nucleotide sequence ID" value="NZ_QNVT01000001.1"/>
</dbReference>
<proteinExistence type="predicted"/>
<dbReference type="PROSITE" id="PS51257">
    <property type="entry name" value="PROKAR_LIPOPROTEIN"/>
    <property type="match status" value="1"/>
</dbReference>
<keyword evidence="3" id="KW-1185">Reference proteome</keyword>
<sequence length="519" mass="54101">MKKIIISTIAVSALLFTVTSCKTDFDTDVKDIQPSKGNADFSKYVALGNSLTSGYRDGALYVDGQNESYPSMMAQQMKLVGGGDFRQPLMGDNNGGLLLAVAPGVTPQIQDTKLYIKGFVDGAPDISNINDNKAANLVNTVLKGPFNNMGVPGAKVAHLLAPKYGDVAGIIPKTANPYFVRFASSPTVSVIDDFVSQNPTFFSLWIGNNDALLYALAGADSSVETLTPPAQFKTYYDLLISKIDATKAKGVIANIPSVTSIPSLTTIPTNPLTAAVLGKGNVAVGEATIDDLNKNVYGPLSQILAGLGAGDRIKPLSKSAANPLLIKDESITNLGAQITVAAANSGNPTLVMLAPYLGATYGQARQAKSGDLIPLTTKAAIGSVETALPAGIPASLGARGVSYPFADKYVLIPSEIKEINDAIDAYNVVIKAAATAKGYAFVDANAKLKKLADDSGISWDGVKYTAKFVSGGAFSLDGVHLTGRGYGVIANEFISAINSTYNSSIPLVNPNNYSGVTLP</sequence>
<comment type="caution">
    <text evidence="2">The sequence shown here is derived from an EMBL/GenBank/DDBJ whole genome shotgun (WGS) entry which is preliminary data.</text>
</comment>
<dbReference type="Gene3D" id="3.40.50.1110">
    <property type="entry name" value="SGNH hydrolase"/>
    <property type="match status" value="2"/>
</dbReference>